<dbReference type="InterPro" id="IPR029030">
    <property type="entry name" value="Caspase-like_dom_sf"/>
</dbReference>
<dbReference type="InterPro" id="IPR011600">
    <property type="entry name" value="Pept_C14_caspase"/>
</dbReference>
<dbReference type="EMBL" id="CAJNOH010000004">
    <property type="protein sequence ID" value="CAF0730350.1"/>
    <property type="molecule type" value="Genomic_DNA"/>
</dbReference>
<comment type="caution">
    <text evidence="2">The sequence shown here is derived from an EMBL/GenBank/DDBJ whole genome shotgun (WGS) entry which is preliminary data.</text>
</comment>
<sequence>MTSSAVYQRKRALIIGINTYPRDPLQYCINDAEDLSATLQCIGFDITLELDCHYSKFYNVIDEFAERIQHDELVLFYFAGHGKQSKDQNYLLPSDYDYDYRRHERHYITDHAINVQYIMKKIDDKLCRTAIYIFDCCRKLIRTRATNENQGLSPIHPPPKSLIVFACAPGKTVQDETQNGRNGSFMENLLKWIVTSNTDIEEIMKNVASAVNLQTAGFQLPYRASSLTDKVCLVINNSQG</sequence>
<proteinExistence type="predicted"/>
<dbReference type="PANTHER" id="PTHR22576">
    <property type="entry name" value="MUCOSA ASSOCIATED LYMPHOID TISSUE LYMPHOMA TRANSLOCATION PROTEIN 1/PARACASPASE"/>
    <property type="match status" value="1"/>
</dbReference>
<dbReference type="Gene3D" id="3.40.50.1460">
    <property type="match status" value="1"/>
</dbReference>
<dbReference type="Proteomes" id="UP000663854">
    <property type="component" value="Unassembled WGS sequence"/>
</dbReference>
<evidence type="ECO:0000313" key="5">
    <source>
        <dbReference type="Proteomes" id="UP000663870"/>
    </source>
</evidence>
<dbReference type="GO" id="GO:0004197">
    <property type="term" value="F:cysteine-type endopeptidase activity"/>
    <property type="evidence" value="ECO:0007669"/>
    <property type="project" value="InterPro"/>
</dbReference>
<protein>
    <recommendedName>
        <fullName evidence="1">Caspase family p20 domain-containing protein</fullName>
    </recommendedName>
</protein>
<accession>A0A813N4V3</accession>
<organism evidence="2 4">
    <name type="scientific">Rotaria sordida</name>
    <dbReference type="NCBI Taxonomy" id="392033"/>
    <lineage>
        <taxon>Eukaryota</taxon>
        <taxon>Metazoa</taxon>
        <taxon>Spiralia</taxon>
        <taxon>Gnathifera</taxon>
        <taxon>Rotifera</taxon>
        <taxon>Eurotatoria</taxon>
        <taxon>Bdelloidea</taxon>
        <taxon>Philodinida</taxon>
        <taxon>Philodinidae</taxon>
        <taxon>Rotaria</taxon>
    </lineage>
</organism>
<dbReference type="Pfam" id="PF00656">
    <property type="entry name" value="Peptidase_C14"/>
    <property type="match status" value="1"/>
</dbReference>
<reference evidence="2" key="1">
    <citation type="submission" date="2021-02" db="EMBL/GenBank/DDBJ databases">
        <authorList>
            <person name="Nowell W R."/>
        </authorList>
    </citation>
    <scope>NUCLEOTIDE SEQUENCE</scope>
</reference>
<dbReference type="GO" id="GO:0006508">
    <property type="term" value="P:proteolysis"/>
    <property type="evidence" value="ECO:0007669"/>
    <property type="project" value="InterPro"/>
</dbReference>
<dbReference type="InterPro" id="IPR001309">
    <property type="entry name" value="Pept_C14_p20"/>
</dbReference>
<dbReference type="AlphaFoldDB" id="A0A813N4V3"/>
<evidence type="ECO:0000259" key="1">
    <source>
        <dbReference type="PROSITE" id="PS50208"/>
    </source>
</evidence>
<evidence type="ECO:0000313" key="4">
    <source>
        <dbReference type="Proteomes" id="UP000663854"/>
    </source>
</evidence>
<name>A0A813N4V3_9BILA</name>
<dbReference type="PROSITE" id="PS50208">
    <property type="entry name" value="CASPASE_P20"/>
    <property type="match status" value="1"/>
</dbReference>
<dbReference type="PANTHER" id="PTHR22576:SF37">
    <property type="entry name" value="MUCOSA-ASSOCIATED LYMPHOID TISSUE LYMPHOMA TRANSLOCATION PROTEIN 1"/>
    <property type="match status" value="1"/>
</dbReference>
<feature type="domain" description="Caspase family p20" evidence="1">
    <location>
        <begin position="31"/>
        <end position="138"/>
    </location>
</feature>
<dbReference type="Proteomes" id="UP000663870">
    <property type="component" value="Unassembled WGS sequence"/>
</dbReference>
<dbReference type="SUPFAM" id="SSF52129">
    <property type="entry name" value="Caspase-like"/>
    <property type="match status" value="1"/>
</dbReference>
<dbReference type="EMBL" id="CAJNOL010000005">
    <property type="protein sequence ID" value="CAF0731419.1"/>
    <property type="molecule type" value="Genomic_DNA"/>
</dbReference>
<evidence type="ECO:0000313" key="2">
    <source>
        <dbReference type="EMBL" id="CAF0730350.1"/>
    </source>
</evidence>
<keyword evidence="5" id="KW-1185">Reference proteome</keyword>
<evidence type="ECO:0000313" key="3">
    <source>
        <dbReference type="EMBL" id="CAF0731419.1"/>
    </source>
</evidence>
<dbReference type="InterPro" id="IPR052039">
    <property type="entry name" value="Caspase-related_regulators"/>
</dbReference>
<gene>
    <name evidence="3" type="ORF">JXQ802_LOCUS529</name>
    <name evidence="2" type="ORF">PYM288_LOCUS908</name>
</gene>